<sequence>DLSRRVPPLVTGGGTGMSTYDCPRFASCGAKVYITGRRGGILKKAAAGHQGRGSIVALCMDVVDEESIKKGVTFISEVDGKLDILVTSKVQLASYRDYNNPKESPSEYFIRKLELLELARKFGGMALDLQAQRICAILCNFRIFGALREGCTVSCRRNVQCHQHL</sequence>
<dbReference type="Proteomes" id="UP000053424">
    <property type="component" value="Unassembled WGS sequence"/>
</dbReference>
<dbReference type="AlphaFoldDB" id="A0A0C2Y6P0"/>
<dbReference type="InterPro" id="IPR052178">
    <property type="entry name" value="Sec_Metab_Biosynth_SDR"/>
</dbReference>
<dbReference type="Gene3D" id="3.40.50.720">
    <property type="entry name" value="NAD(P)-binding Rossmann-like Domain"/>
    <property type="match status" value="1"/>
</dbReference>
<keyword evidence="5" id="KW-1185">Reference proteome</keyword>
<gene>
    <name evidence="4" type="ORF">M413DRAFT_424422</name>
</gene>
<dbReference type="EMBL" id="KN831803">
    <property type="protein sequence ID" value="KIM36692.1"/>
    <property type="molecule type" value="Genomic_DNA"/>
</dbReference>
<keyword evidence="2" id="KW-0521">NADP</keyword>
<organism evidence="4 5">
    <name type="scientific">Hebeloma cylindrosporum</name>
    <dbReference type="NCBI Taxonomy" id="76867"/>
    <lineage>
        <taxon>Eukaryota</taxon>
        <taxon>Fungi</taxon>
        <taxon>Dikarya</taxon>
        <taxon>Basidiomycota</taxon>
        <taxon>Agaricomycotina</taxon>
        <taxon>Agaricomycetes</taxon>
        <taxon>Agaricomycetidae</taxon>
        <taxon>Agaricales</taxon>
        <taxon>Agaricineae</taxon>
        <taxon>Hymenogastraceae</taxon>
        <taxon>Hebeloma</taxon>
    </lineage>
</organism>
<evidence type="ECO:0000313" key="5">
    <source>
        <dbReference type="Proteomes" id="UP000053424"/>
    </source>
</evidence>
<evidence type="ECO:0000313" key="4">
    <source>
        <dbReference type="EMBL" id="KIM36692.1"/>
    </source>
</evidence>
<dbReference type="GO" id="GO:0016491">
    <property type="term" value="F:oxidoreductase activity"/>
    <property type="evidence" value="ECO:0007669"/>
    <property type="project" value="UniProtKB-KW"/>
</dbReference>
<protein>
    <submittedName>
        <fullName evidence="4">Uncharacterized protein</fullName>
    </submittedName>
</protein>
<evidence type="ECO:0000256" key="1">
    <source>
        <dbReference type="ARBA" id="ARBA00006484"/>
    </source>
</evidence>
<dbReference type="PANTHER" id="PTHR43618">
    <property type="entry name" value="7-ALPHA-HYDROXYSTEROID DEHYDROGENASE"/>
    <property type="match status" value="1"/>
</dbReference>
<dbReference type="InterPro" id="IPR002347">
    <property type="entry name" value="SDR_fam"/>
</dbReference>
<accession>A0A0C2Y6P0</accession>
<reference evidence="4 5" key="1">
    <citation type="submission" date="2014-04" db="EMBL/GenBank/DDBJ databases">
        <authorList>
            <consortium name="DOE Joint Genome Institute"/>
            <person name="Kuo A."/>
            <person name="Gay G."/>
            <person name="Dore J."/>
            <person name="Kohler A."/>
            <person name="Nagy L.G."/>
            <person name="Floudas D."/>
            <person name="Copeland A."/>
            <person name="Barry K.W."/>
            <person name="Cichocki N."/>
            <person name="Veneault-Fourrey C."/>
            <person name="LaButti K."/>
            <person name="Lindquist E.A."/>
            <person name="Lipzen A."/>
            <person name="Lundell T."/>
            <person name="Morin E."/>
            <person name="Murat C."/>
            <person name="Sun H."/>
            <person name="Tunlid A."/>
            <person name="Henrissat B."/>
            <person name="Grigoriev I.V."/>
            <person name="Hibbett D.S."/>
            <person name="Martin F."/>
            <person name="Nordberg H.P."/>
            <person name="Cantor M.N."/>
            <person name="Hua S.X."/>
        </authorList>
    </citation>
    <scope>NUCLEOTIDE SEQUENCE [LARGE SCALE GENOMIC DNA]</scope>
    <source>
        <strain evidence="5">h7</strain>
    </source>
</reference>
<evidence type="ECO:0000256" key="2">
    <source>
        <dbReference type="ARBA" id="ARBA00022857"/>
    </source>
</evidence>
<dbReference type="Pfam" id="PF00106">
    <property type="entry name" value="adh_short"/>
    <property type="match status" value="1"/>
</dbReference>
<reference evidence="5" key="2">
    <citation type="submission" date="2015-01" db="EMBL/GenBank/DDBJ databases">
        <title>Evolutionary Origins and Diversification of the Mycorrhizal Mutualists.</title>
        <authorList>
            <consortium name="DOE Joint Genome Institute"/>
            <consortium name="Mycorrhizal Genomics Consortium"/>
            <person name="Kohler A."/>
            <person name="Kuo A."/>
            <person name="Nagy L.G."/>
            <person name="Floudas D."/>
            <person name="Copeland A."/>
            <person name="Barry K.W."/>
            <person name="Cichocki N."/>
            <person name="Veneault-Fourrey C."/>
            <person name="LaButti K."/>
            <person name="Lindquist E.A."/>
            <person name="Lipzen A."/>
            <person name="Lundell T."/>
            <person name="Morin E."/>
            <person name="Murat C."/>
            <person name="Riley R."/>
            <person name="Ohm R."/>
            <person name="Sun H."/>
            <person name="Tunlid A."/>
            <person name="Henrissat B."/>
            <person name="Grigoriev I.V."/>
            <person name="Hibbett D.S."/>
            <person name="Martin F."/>
        </authorList>
    </citation>
    <scope>NUCLEOTIDE SEQUENCE [LARGE SCALE GENOMIC DNA]</scope>
    <source>
        <strain evidence="5">h7</strain>
    </source>
</reference>
<dbReference type="InterPro" id="IPR036291">
    <property type="entry name" value="NAD(P)-bd_dom_sf"/>
</dbReference>
<dbReference type="SUPFAM" id="SSF51735">
    <property type="entry name" value="NAD(P)-binding Rossmann-fold domains"/>
    <property type="match status" value="1"/>
</dbReference>
<dbReference type="STRING" id="686832.A0A0C2Y6P0"/>
<feature type="non-terminal residue" evidence="4">
    <location>
        <position position="1"/>
    </location>
</feature>
<feature type="non-terminal residue" evidence="4">
    <location>
        <position position="165"/>
    </location>
</feature>
<dbReference type="OrthoDB" id="3819888at2759"/>
<dbReference type="PANTHER" id="PTHR43618:SF4">
    <property type="entry name" value="SHORT CHAIN DEHYDROGENASE_REDUCTASE FAMILY (AFU_ORTHOLOGUE AFUA_7G04540)"/>
    <property type="match status" value="1"/>
</dbReference>
<comment type="similarity">
    <text evidence="1">Belongs to the short-chain dehydrogenases/reductases (SDR) family.</text>
</comment>
<keyword evidence="3" id="KW-0560">Oxidoreductase</keyword>
<evidence type="ECO:0000256" key="3">
    <source>
        <dbReference type="ARBA" id="ARBA00023002"/>
    </source>
</evidence>
<proteinExistence type="inferred from homology"/>
<dbReference type="HOGENOM" id="CLU_1614770_0_0_1"/>
<name>A0A0C2Y6P0_HEBCY</name>